<keyword evidence="5" id="KW-1185">Reference proteome</keyword>
<dbReference type="SUPFAM" id="SSF48452">
    <property type="entry name" value="TPR-like"/>
    <property type="match status" value="1"/>
</dbReference>
<dbReference type="PRINTS" id="PR00038">
    <property type="entry name" value="HTHLUXR"/>
</dbReference>
<dbReference type="InterPro" id="IPR027417">
    <property type="entry name" value="P-loop_NTPase"/>
</dbReference>
<dbReference type="Gene3D" id="1.10.10.10">
    <property type="entry name" value="Winged helix-like DNA-binding domain superfamily/Winged helix DNA-binding domain"/>
    <property type="match status" value="1"/>
</dbReference>
<organism evidence="4 5">
    <name type="scientific">Kribbella capetownensis</name>
    <dbReference type="NCBI Taxonomy" id="1572659"/>
    <lineage>
        <taxon>Bacteria</taxon>
        <taxon>Bacillati</taxon>
        <taxon>Actinomycetota</taxon>
        <taxon>Actinomycetes</taxon>
        <taxon>Propionibacteriales</taxon>
        <taxon>Kribbellaceae</taxon>
        <taxon>Kribbella</taxon>
    </lineage>
</organism>
<dbReference type="InterPro" id="IPR011990">
    <property type="entry name" value="TPR-like_helical_dom_sf"/>
</dbReference>
<evidence type="ECO:0000313" key="5">
    <source>
        <dbReference type="Proteomes" id="UP000293342"/>
    </source>
</evidence>
<dbReference type="PANTHER" id="PTHR16305:SF35">
    <property type="entry name" value="TRANSCRIPTIONAL ACTIVATOR DOMAIN"/>
    <property type="match status" value="1"/>
</dbReference>
<evidence type="ECO:0000313" key="4">
    <source>
        <dbReference type="EMBL" id="TCC48888.1"/>
    </source>
</evidence>
<dbReference type="CDD" id="cd06170">
    <property type="entry name" value="LuxR_C_like"/>
    <property type="match status" value="1"/>
</dbReference>
<keyword evidence="2" id="KW-0067">ATP-binding</keyword>
<gene>
    <name evidence="4" type="ORF">E0H75_20175</name>
</gene>
<dbReference type="EMBL" id="SJKD01000004">
    <property type="protein sequence ID" value="TCC48888.1"/>
    <property type="molecule type" value="Genomic_DNA"/>
</dbReference>
<protein>
    <submittedName>
        <fullName evidence="4">Helix-turn-helix transcriptional regulator</fullName>
    </submittedName>
</protein>
<feature type="domain" description="HTH luxR-type" evidence="3">
    <location>
        <begin position="859"/>
        <end position="925"/>
    </location>
</feature>
<sequence length="925" mass="98886">MPVVKDEGASFWGGPDRLRGRRSECATLDELISAVRSGEGRSLVLRGEAGVGKSALLGYAMTRASDLRVLQVVGVESEMELAFAALHQLCTPMLHRLDRLPAPQRDALTTVFGLTNAGPPDRFFVGLAVLSLLSELAEEGPLLCVVDDAQWLDRSSAQVLGVVARRLMAEPIGVLFGTRQSGVELRALRELEVVGLRSDEARALLESAVRFGLDTSVRDRLVAETGGNPLALLELPRGLTVAQLAGGFGLFGAQALSGRIEDSFLARIAALPEPTRMLLLVAAAEPVGDPLLVWQAAGRLGVGDSAAADAEAEELLVIGDRVAFRHPLVRSAVYRSATPQDRRAVHSALAEVTDARIDADRRAWHLGTAAAGPDEGVAAELERSSGRAQARGGLAAAAAFLQRSVALTAELERRAERALTAAQVSLQAGELDAALGLLTTAETGVLDEFQRARADLLRGQIAFAAGHGSDAPPLLLKAAKQLEPFNLDLARETYLDAWGAALFAGRLATAGSLLEASRAARALPPADAPRPSDLLLDGLAQLVTEGRTAAAPMLRRATDAFAAKDLSLADNFRWGWLTTVPSNVLWDDESWSTINARQLRLARAAGALARLPIDLTAHAIQVAWRGDFTEADAVIAEIGAVTDATETRIAPYGAMLLAALRGRQTEATALITSAAQDAADGGQGIGVQYSRWASSILFNGLGRYPQALAAARQACADAPELFLSAWALPELVEAGARSGEQHLASGALDRLVDATAAAGTDWALGLAARSRALLSEGSVAEALYQEAIDRLKRTLLRPELARAHLLYGEWLRRHRRRVDARRQLRTAHELLTAIGMEAFAERARRELLSTGETVRKRRAGTKRDELTPQEKQIALLARDGLSNPEVGARLFLSPRTVEWHLRKVFAKLAIGSRRELRDALRGAES</sequence>
<dbReference type="GO" id="GO:0005737">
    <property type="term" value="C:cytoplasm"/>
    <property type="evidence" value="ECO:0007669"/>
    <property type="project" value="TreeGrafter"/>
</dbReference>
<dbReference type="Pfam" id="PF00196">
    <property type="entry name" value="GerE"/>
    <property type="match status" value="1"/>
</dbReference>
<evidence type="ECO:0000259" key="3">
    <source>
        <dbReference type="PROSITE" id="PS50043"/>
    </source>
</evidence>
<accession>A0A4R0JUP1</accession>
<dbReference type="Proteomes" id="UP000293342">
    <property type="component" value="Unassembled WGS sequence"/>
</dbReference>
<dbReference type="PROSITE" id="PS50043">
    <property type="entry name" value="HTH_LUXR_2"/>
    <property type="match status" value="1"/>
</dbReference>
<proteinExistence type="predicted"/>
<dbReference type="AlphaFoldDB" id="A0A4R0JUP1"/>
<dbReference type="SUPFAM" id="SSF46894">
    <property type="entry name" value="C-terminal effector domain of the bipartite response regulators"/>
    <property type="match status" value="1"/>
</dbReference>
<comment type="caution">
    <text evidence="4">The sequence shown here is derived from an EMBL/GenBank/DDBJ whole genome shotgun (WGS) entry which is preliminary data.</text>
</comment>
<dbReference type="Pfam" id="PF13191">
    <property type="entry name" value="AAA_16"/>
    <property type="match status" value="1"/>
</dbReference>
<dbReference type="GO" id="GO:0003677">
    <property type="term" value="F:DNA binding"/>
    <property type="evidence" value="ECO:0007669"/>
    <property type="project" value="InterPro"/>
</dbReference>
<dbReference type="SMART" id="SM00421">
    <property type="entry name" value="HTH_LUXR"/>
    <property type="match status" value="1"/>
</dbReference>
<dbReference type="InterPro" id="IPR000792">
    <property type="entry name" value="Tscrpt_reg_LuxR_C"/>
</dbReference>
<dbReference type="InterPro" id="IPR016032">
    <property type="entry name" value="Sig_transdc_resp-reg_C-effctor"/>
</dbReference>
<evidence type="ECO:0000256" key="1">
    <source>
        <dbReference type="ARBA" id="ARBA00022741"/>
    </source>
</evidence>
<name>A0A4R0JUP1_9ACTN</name>
<dbReference type="GO" id="GO:0004016">
    <property type="term" value="F:adenylate cyclase activity"/>
    <property type="evidence" value="ECO:0007669"/>
    <property type="project" value="TreeGrafter"/>
</dbReference>
<dbReference type="GO" id="GO:0006355">
    <property type="term" value="P:regulation of DNA-templated transcription"/>
    <property type="evidence" value="ECO:0007669"/>
    <property type="project" value="InterPro"/>
</dbReference>
<keyword evidence="1" id="KW-0547">Nucleotide-binding</keyword>
<dbReference type="SUPFAM" id="SSF52540">
    <property type="entry name" value="P-loop containing nucleoside triphosphate hydrolases"/>
    <property type="match status" value="1"/>
</dbReference>
<reference evidence="4 5" key="1">
    <citation type="submission" date="2019-02" db="EMBL/GenBank/DDBJ databases">
        <title>Kribbella capetownensis sp. nov. and Kribbella speibonae sp. nov., isolated from soil.</title>
        <authorList>
            <person name="Curtis S.M."/>
            <person name="Norton I."/>
            <person name="Everest G.J."/>
            <person name="Meyers P.R."/>
        </authorList>
    </citation>
    <scope>NUCLEOTIDE SEQUENCE [LARGE SCALE GENOMIC DNA]</scope>
    <source>
        <strain evidence="4 5">YM53</strain>
    </source>
</reference>
<dbReference type="PANTHER" id="PTHR16305">
    <property type="entry name" value="TESTICULAR SOLUBLE ADENYLYL CYCLASE"/>
    <property type="match status" value="1"/>
</dbReference>
<dbReference type="OrthoDB" id="3202170at2"/>
<dbReference type="InterPro" id="IPR036388">
    <property type="entry name" value="WH-like_DNA-bd_sf"/>
</dbReference>
<dbReference type="Gene3D" id="3.40.50.300">
    <property type="entry name" value="P-loop containing nucleotide triphosphate hydrolases"/>
    <property type="match status" value="1"/>
</dbReference>
<dbReference type="InterPro" id="IPR041664">
    <property type="entry name" value="AAA_16"/>
</dbReference>
<dbReference type="GO" id="GO:0005524">
    <property type="term" value="F:ATP binding"/>
    <property type="evidence" value="ECO:0007669"/>
    <property type="project" value="UniProtKB-KW"/>
</dbReference>
<evidence type="ECO:0000256" key="2">
    <source>
        <dbReference type="ARBA" id="ARBA00022840"/>
    </source>
</evidence>
<dbReference type="RefSeq" id="WP_131515123.1">
    <property type="nucleotide sequence ID" value="NZ_SJKD01000004.1"/>
</dbReference>